<comment type="caution">
    <text evidence="2">The sequence shown here is derived from an EMBL/GenBank/DDBJ whole genome shotgun (WGS) entry which is preliminary data.</text>
</comment>
<evidence type="ECO:0000313" key="3">
    <source>
        <dbReference type="Proteomes" id="UP000054815"/>
    </source>
</evidence>
<dbReference type="Proteomes" id="UP000054815">
    <property type="component" value="Unassembled WGS sequence"/>
</dbReference>
<sequence>MNKRISITIAIANFEILVTGTKAGECSSSLKTYAVYACCLELTYTLQVTQSSYNSISSPFSAARVTVYVYVQFPIRLHGICVSKIALAMCDAYVSTIVLETLMELYSIGNIE</sequence>
<protein>
    <submittedName>
        <fullName evidence="2">Uncharacterized protein</fullName>
    </submittedName>
</protein>
<organism evidence="2 3">
    <name type="scientific">Trichinella pseudospiralis</name>
    <name type="common">Parasitic roundworm</name>
    <dbReference type="NCBI Taxonomy" id="6337"/>
    <lineage>
        <taxon>Eukaryota</taxon>
        <taxon>Metazoa</taxon>
        <taxon>Ecdysozoa</taxon>
        <taxon>Nematoda</taxon>
        <taxon>Enoplea</taxon>
        <taxon>Dorylaimia</taxon>
        <taxon>Trichinellida</taxon>
        <taxon>Trichinellidae</taxon>
        <taxon>Trichinella</taxon>
    </lineage>
</organism>
<dbReference type="AlphaFoldDB" id="A0A0V0XKM3"/>
<proteinExistence type="predicted"/>
<gene>
    <name evidence="2" type="ORF">T4E_12349</name>
</gene>
<keyword evidence="1" id="KW-0732">Signal</keyword>
<accession>A0A0V0XKM3</accession>
<reference evidence="2 3" key="1">
    <citation type="submission" date="2015-01" db="EMBL/GenBank/DDBJ databases">
        <title>Evolution of Trichinella species and genotypes.</title>
        <authorList>
            <person name="Korhonen P.K."/>
            <person name="Edoardo P."/>
            <person name="Giuseppe L.R."/>
            <person name="Gasser R.B."/>
        </authorList>
    </citation>
    <scope>NUCLEOTIDE SEQUENCE [LARGE SCALE GENOMIC DNA]</scope>
    <source>
        <strain evidence="2">ISS141</strain>
    </source>
</reference>
<dbReference type="EMBL" id="JYDU01000233">
    <property type="protein sequence ID" value="KRX88508.1"/>
    <property type="molecule type" value="Genomic_DNA"/>
</dbReference>
<evidence type="ECO:0000256" key="1">
    <source>
        <dbReference type="SAM" id="SignalP"/>
    </source>
</evidence>
<evidence type="ECO:0000313" key="2">
    <source>
        <dbReference type="EMBL" id="KRX88508.1"/>
    </source>
</evidence>
<name>A0A0V0XKM3_TRIPS</name>
<feature type="chain" id="PRO_5006872573" evidence="1">
    <location>
        <begin position="24"/>
        <end position="112"/>
    </location>
</feature>
<feature type="signal peptide" evidence="1">
    <location>
        <begin position="1"/>
        <end position="23"/>
    </location>
</feature>